<gene>
    <name evidence="1" type="ORF">CCMSSC00406_0010208</name>
</gene>
<keyword evidence="2" id="KW-1185">Reference proteome</keyword>
<proteinExistence type="predicted"/>
<name>A0ACB7IRR8_PLECO</name>
<dbReference type="EMBL" id="WQMT02000008">
    <property type="protein sequence ID" value="KAG9220209.1"/>
    <property type="molecule type" value="Genomic_DNA"/>
</dbReference>
<sequence>MNQKFSDDGLKKRIKAISISDTPLCVNAEVGIIPGPAQYSPSEPSVCGRIRSFFGSTHTSMSQKPQSRDLTPPELICQHILKVLDGADNLEELRILHKYLGPREIFGPFILYPICLALSNRHSLRRLHVEGHRLDSVLPLIRFRSLTTVSIAMRFSSEIWHSLGALPLFLKHVASSVEVLHVSALNGVHSGTISLAMTKIFCVLAMPNLRELATPFMVSPDSMQVFNALNSKYGSLTKLDLHLHTEDNSLNVPLSSLRLPHLRALWLNFVSEAAVPGLWSGRYEFPELQELRIDGRHLGLEEVALVCRFFAQTTIAALSLRVSVLDGALLSLLAASLPALRDLSLFTADLSKQHPDLTARTMAHVVDHFEADIQERNFQGWTLKKVFVSLNSRVPWARDPRLSPRHQIVAILARCIPSLQTANCGYHDFEAPLYFSNGQLTF</sequence>
<reference evidence="1 2" key="1">
    <citation type="journal article" date="2021" name="Appl. Environ. Microbiol.">
        <title>Genetic linkage and physical mapping for an oyster mushroom Pleurotus cornucopiae and QTL analysis for the trait cap color.</title>
        <authorList>
            <person name="Zhang Y."/>
            <person name="Gao W."/>
            <person name="Sonnenberg A."/>
            <person name="Chen Q."/>
            <person name="Zhang J."/>
            <person name="Huang C."/>
        </authorList>
    </citation>
    <scope>NUCLEOTIDE SEQUENCE [LARGE SCALE GENOMIC DNA]</scope>
    <source>
        <strain evidence="1">CCMSSC00406</strain>
    </source>
</reference>
<comment type="caution">
    <text evidence="1">The sequence shown here is derived from an EMBL/GenBank/DDBJ whole genome shotgun (WGS) entry which is preliminary data.</text>
</comment>
<organism evidence="1 2">
    <name type="scientific">Pleurotus cornucopiae</name>
    <name type="common">Cornucopia mushroom</name>
    <dbReference type="NCBI Taxonomy" id="5321"/>
    <lineage>
        <taxon>Eukaryota</taxon>
        <taxon>Fungi</taxon>
        <taxon>Dikarya</taxon>
        <taxon>Basidiomycota</taxon>
        <taxon>Agaricomycotina</taxon>
        <taxon>Agaricomycetes</taxon>
        <taxon>Agaricomycetidae</taxon>
        <taxon>Agaricales</taxon>
        <taxon>Pleurotineae</taxon>
        <taxon>Pleurotaceae</taxon>
        <taxon>Pleurotus</taxon>
    </lineage>
</organism>
<accession>A0ACB7IRR8</accession>
<protein>
    <submittedName>
        <fullName evidence="1">Uncharacterized protein</fullName>
    </submittedName>
</protein>
<evidence type="ECO:0000313" key="1">
    <source>
        <dbReference type="EMBL" id="KAG9220209.1"/>
    </source>
</evidence>
<dbReference type="Proteomes" id="UP000824881">
    <property type="component" value="Unassembled WGS sequence"/>
</dbReference>
<evidence type="ECO:0000313" key="2">
    <source>
        <dbReference type="Proteomes" id="UP000824881"/>
    </source>
</evidence>